<organism evidence="1 2">
    <name type="scientific">Alteribacter lacisalsi</name>
    <dbReference type="NCBI Taxonomy" id="2045244"/>
    <lineage>
        <taxon>Bacteria</taxon>
        <taxon>Bacillati</taxon>
        <taxon>Bacillota</taxon>
        <taxon>Bacilli</taxon>
        <taxon>Bacillales</taxon>
        <taxon>Bacillaceae</taxon>
        <taxon>Alteribacter</taxon>
    </lineage>
</organism>
<reference evidence="1 2" key="1">
    <citation type="submission" date="2017-10" db="EMBL/GenBank/DDBJ databases">
        <title>Bacillus sp. nov., a halophilic bacterium isolated from a Yangshapao Lake.</title>
        <authorList>
            <person name="Wang H."/>
        </authorList>
    </citation>
    <scope>NUCLEOTIDE SEQUENCE [LARGE SCALE GENOMIC DNA]</scope>
    <source>
        <strain evidence="1 2">YSP-3</strain>
    </source>
</reference>
<evidence type="ECO:0000313" key="1">
    <source>
        <dbReference type="EMBL" id="PYZ96917.1"/>
    </source>
</evidence>
<dbReference type="EMBL" id="PDOF01000002">
    <property type="protein sequence ID" value="PYZ96917.1"/>
    <property type="molecule type" value="Genomic_DNA"/>
</dbReference>
<sequence length="102" mass="12110">MKNLQIFLEYKVNENKTDEYEALMAEVLSALREYGAEEIDWYEAADQKNLYVEMFRLPTMSHYHAMKKLRCTEEHPLFSKLGDFVDGGVRKIHCWAFVQKEV</sequence>
<dbReference type="AlphaFoldDB" id="A0A2W0H732"/>
<dbReference type="Proteomes" id="UP000248066">
    <property type="component" value="Unassembled WGS sequence"/>
</dbReference>
<keyword evidence="2" id="KW-1185">Reference proteome</keyword>
<name>A0A2W0H732_9BACI</name>
<proteinExistence type="predicted"/>
<protein>
    <submittedName>
        <fullName evidence="1">Uncharacterized protein</fullName>
    </submittedName>
</protein>
<gene>
    <name evidence="1" type="ORF">CR205_14685</name>
</gene>
<comment type="caution">
    <text evidence="1">The sequence shown here is derived from an EMBL/GenBank/DDBJ whole genome shotgun (WGS) entry which is preliminary data.</text>
</comment>
<evidence type="ECO:0000313" key="2">
    <source>
        <dbReference type="Proteomes" id="UP000248066"/>
    </source>
</evidence>
<accession>A0A2W0H732</accession>
<dbReference type="OrthoDB" id="2967153at2"/>
<dbReference type="RefSeq" id="WP_110520857.1">
    <property type="nucleotide sequence ID" value="NZ_PDOF01000002.1"/>
</dbReference>